<accession>A0A4Y3JAU0</accession>
<sequence length="149" mass="16597">MGFIANGAITPSHITISSGTFFPEISLDEIRSFVRIDGSVTDVRLQQLTREEVIDVNRLLANLVMKAEKLVDLAVNQIDGKADTEVLYFSAVSNGVAAKVNEIYRNYDSTNSGVKKSESMDCSVDDYRRNKQWAIQQLKGENHSIVELI</sequence>
<evidence type="ECO:0000313" key="2">
    <source>
        <dbReference type="Proteomes" id="UP000317717"/>
    </source>
</evidence>
<evidence type="ECO:0000313" key="1">
    <source>
        <dbReference type="EMBL" id="GEA68472.1"/>
    </source>
</evidence>
<dbReference type="Pfam" id="PF05926">
    <property type="entry name" value="Phage_GPL"/>
    <property type="match status" value="1"/>
</dbReference>
<dbReference type="InterPro" id="IPR009225">
    <property type="entry name" value="Phage_head_completion_GpL"/>
</dbReference>
<dbReference type="Proteomes" id="UP000317717">
    <property type="component" value="Unassembled WGS sequence"/>
</dbReference>
<comment type="caution">
    <text evidence="1">The sequence shown here is derived from an EMBL/GenBank/DDBJ whole genome shotgun (WGS) entry which is preliminary data.</text>
</comment>
<name>A0A4Y3JAU0_ACIPI</name>
<dbReference type="AlphaFoldDB" id="A0A4Y3JAU0"/>
<dbReference type="EMBL" id="BJLJ01000011">
    <property type="protein sequence ID" value="GEA68472.1"/>
    <property type="molecule type" value="Genomic_DNA"/>
</dbReference>
<reference evidence="1 2" key="1">
    <citation type="submission" date="2019-06" db="EMBL/GenBank/DDBJ databases">
        <title>Whole genome shotgun sequence of Acinetobacter pittii NBRC 110514.</title>
        <authorList>
            <person name="Hosoyama A."/>
            <person name="Uohara A."/>
            <person name="Ohji S."/>
            <person name="Ichikawa N."/>
        </authorList>
    </citation>
    <scope>NUCLEOTIDE SEQUENCE [LARGE SCALE GENOMIC DNA]</scope>
    <source>
        <strain evidence="1 2">NBRC 110514</strain>
    </source>
</reference>
<organism evidence="1 2">
    <name type="scientific">Acinetobacter pittii</name>
    <name type="common">Acinetobacter genomosp. 3</name>
    <dbReference type="NCBI Taxonomy" id="48296"/>
    <lineage>
        <taxon>Bacteria</taxon>
        <taxon>Pseudomonadati</taxon>
        <taxon>Pseudomonadota</taxon>
        <taxon>Gammaproteobacteria</taxon>
        <taxon>Moraxellales</taxon>
        <taxon>Moraxellaceae</taxon>
        <taxon>Acinetobacter</taxon>
        <taxon>Acinetobacter calcoaceticus/baumannii complex</taxon>
    </lineage>
</organism>
<gene>
    <name evidence="1" type="ORF">PA3_26300</name>
</gene>
<dbReference type="RefSeq" id="WP_033856123.1">
    <property type="nucleotide sequence ID" value="NZ_BJLJ01000011.1"/>
</dbReference>
<protein>
    <recommendedName>
        <fullName evidence="3">Head completion protein</fullName>
    </recommendedName>
</protein>
<proteinExistence type="predicted"/>
<evidence type="ECO:0008006" key="3">
    <source>
        <dbReference type="Google" id="ProtNLM"/>
    </source>
</evidence>